<evidence type="ECO:0000259" key="1">
    <source>
        <dbReference type="Pfam" id="PF18718"/>
    </source>
</evidence>
<evidence type="ECO:0000313" key="2">
    <source>
        <dbReference type="EMBL" id="KAJ7302811.1"/>
    </source>
</evidence>
<dbReference type="InterPro" id="IPR041539">
    <property type="entry name" value="CxC5"/>
</dbReference>
<name>A0AAD6Z1J3_9AGAR</name>
<comment type="caution">
    <text evidence="2">The sequence shown here is derived from an EMBL/GenBank/DDBJ whole genome shotgun (WGS) entry which is preliminary data.</text>
</comment>
<protein>
    <recommendedName>
        <fullName evidence="1">CxC5 like cysteine cluster associated with KDZ domain-containing protein</fullName>
    </recommendedName>
</protein>
<dbReference type="AlphaFoldDB" id="A0AAD6Z1J3"/>
<dbReference type="Pfam" id="PF18718">
    <property type="entry name" value="CxC5"/>
    <property type="match status" value="1"/>
</dbReference>
<keyword evidence="3" id="KW-1185">Reference proteome</keyword>
<feature type="domain" description="CxC5 like cysteine cluster associated with KDZ" evidence="1">
    <location>
        <begin position="1"/>
        <end position="46"/>
    </location>
</feature>
<feature type="non-terminal residue" evidence="2">
    <location>
        <position position="1"/>
    </location>
</feature>
<reference evidence="2" key="1">
    <citation type="submission" date="2023-03" db="EMBL/GenBank/DDBJ databases">
        <title>Massive genome expansion in bonnet fungi (Mycena s.s.) driven by repeated elements and novel gene families across ecological guilds.</title>
        <authorList>
            <consortium name="Lawrence Berkeley National Laboratory"/>
            <person name="Harder C.B."/>
            <person name="Miyauchi S."/>
            <person name="Viragh M."/>
            <person name="Kuo A."/>
            <person name="Thoen E."/>
            <person name="Andreopoulos B."/>
            <person name="Lu D."/>
            <person name="Skrede I."/>
            <person name="Drula E."/>
            <person name="Henrissat B."/>
            <person name="Morin E."/>
            <person name="Kohler A."/>
            <person name="Barry K."/>
            <person name="LaButti K."/>
            <person name="Morin E."/>
            <person name="Salamov A."/>
            <person name="Lipzen A."/>
            <person name="Mereny Z."/>
            <person name="Hegedus B."/>
            <person name="Baldrian P."/>
            <person name="Stursova M."/>
            <person name="Weitz H."/>
            <person name="Taylor A."/>
            <person name="Grigoriev I.V."/>
            <person name="Nagy L.G."/>
            <person name="Martin F."/>
            <person name="Kauserud H."/>
        </authorList>
    </citation>
    <scope>NUCLEOTIDE SEQUENCE</scope>
    <source>
        <strain evidence="2">CBHHK002</strain>
    </source>
</reference>
<evidence type="ECO:0000313" key="3">
    <source>
        <dbReference type="Proteomes" id="UP001218218"/>
    </source>
</evidence>
<organism evidence="2 3">
    <name type="scientific">Mycena albidolilacea</name>
    <dbReference type="NCBI Taxonomy" id="1033008"/>
    <lineage>
        <taxon>Eukaryota</taxon>
        <taxon>Fungi</taxon>
        <taxon>Dikarya</taxon>
        <taxon>Basidiomycota</taxon>
        <taxon>Agaricomycotina</taxon>
        <taxon>Agaricomycetes</taxon>
        <taxon>Agaricomycetidae</taxon>
        <taxon>Agaricales</taxon>
        <taxon>Marasmiineae</taxon>
        <taxon>Mycenaceae</taxon>
        <taxon>Mycena</taxon>
    </lineage>
</organism>
<gene>
    <name evidence="2" type="ORF">DFH08DRAFT_722654</name>
</gene>
<sequence>YAGIPDAIQVGEHQYIEHGVLSLFIGLMLISWTSATNAACVYDTCLSKPENQPNHEDWSPEHSFKMHTEHVWDGFLLLSLLKDYDK</sequence>
<dbReference type="Proteomes" id="UP001218218">
    <property type="component" value="Unassembled WGS sequence"/>
</dbReference>
<dbReference type="EMBL" id="JARIHO010000111">
    <property type="protein sequence ID" value="KAJ7302811.1"/>
    <property type="molecule type" value="Genomic_DNA"/>
</dbReference>
<accession>A0AAD6Z1J3</accession>
<proteinExistence type="predicted"/>